<comment type="caution">
    <text evidence="1">The sequence shown here is derived from an EMBL/GenBank/DDBJ whole genome shotgun (WGS) entry which is preliminary data.</text>
</comment>
<accession>A0A0M9WEE7</accession>
<keyword evidence="2" id="KW-1185">Reference proteome</keyword>
<evidence type="ECO:0000313" key="2">
    <source>
        <dbReference type="Proteomes" id="UP000037696"/>
    </source>
</evidence>
<dbReference type="OrthoDB" id="4368762at2759"/>
<dbReference type="Proteomes" id="UP000037696">
    <property type="component" value="Unassembled WGS sequence"/>
</dbReference>
<name>A0A0M9WEE7_9EURO</name>
<evidence type="ECO:0000313" key="1">
    <source>
        <dbReference type="EMBL" id="KOS41469.1"/>
    </source>
</evidence>
<dbReference type="EMBL" id="LHQQ01000131">
    <property type="protein sequence ID" value="KOS41469.1"/>
    <property type="molecule type" value="Genomic_DNA"/>
</dbReference>
<reference evidence="1 2" key="1">
    <citation type="submission" date="2015-08" db="EMBL/GenBank/DDBJ databases">
        <title>Genome sequencing of Penicillium nordicum.</title>
        <authorList>
            <person name="Nguyen H.D."/>
            <person name="Seifert K.A."/>
        </authorList>
    </citation>
    <scope>NUCLEOTIDE SEQUENCE [LARGE SCALE GENOMIC DNA]</scope>
    <source>
        <strain evidence="1 2">DAOMC 185683</strain>
    </source>
</reference>
<dbReference type="AlphaFoldDB" id="A0A0M9WEE7"/>
<protein>
    <submittedName>
        <fullName evidence="1">Uncharacterized protein</fullName>
    </submittedName>
</protein>
<organism evidence="1 2">
    <name type="scientific">Penicillium nordicum</name>
    <dbReference type="NCBI Taxonomy" id="229535"/>
    <lineage>
        <taxon>Eukaryota</taxon>
        <taxon>Fungi</taxon>
        <taxon>Dikarya</taxon>
        <taxon>Ascomycota</taxon>
        <taxon>Pezizomycotina</taxon>
        <taxon>Eurotiomycetes</taxon>
        <taxon>Eurotiomycetidae</taxon>
        <taxon>Eurotiales</taxon>
        <taxon>Aspergillaceae</taxon>
        <taxon>Penicillium</taxon>
    </lineage>
</organism>
<gene>
    <name evidence="1" type="ORF">ACN38_g7677</name>
</gene>
<sequence length="141" mass="16548">MGLLVPRGCWLDVHTEGRIQNIEHCPEYADDMMDKLIMMVQGSDNADIAINEIMKFNKLRRSTFNTAKEYITEYQNQYHVLVRFKIAPHPFHALARLLEQLEEEIPKVQFIIEDISNVEPKKITLDKMEQYCKKLQNAVLL</sequence>
<proteinExistence type="predicted"/>